<dbReference type="GO" id="GO:0019005">
    <property type="term" value="C:SCF ubiquitin ligase complex"/>
    <property type="evidence" value="ECO:0007669"/>
    <property type="project" value="TreeGrafter"/>
</dbReference>
<evidence type="ECO:0000313" key="1">
    <source>
        <dbReference type="EMBL" id="KDQ06514.1"/>
    </source>
</evidence>
<dbReference type="InterPro" id="IPR032675">
    <property type="entry name" value="LRR_dom_sf"/>
</dbReference>
<gene>
    <name evidence="1" type="ORF">BOTBODRAFT_181533</name>
</gene>
<dbReference type="HOGENOM" id="CLU_019609_0_0_1"/>
<dbReference type="Proteomes" id="UP000027195">
    <property type="component" value="Unassembled WGS sequence"/>
</dbReference>
<keyword evidence="2" id="KW-1185">Reference proteome</keyword>
<name>A0A067LTT9_BOTB1</name>
<sequence length="622" mass="69198">MKTIPLQLPADVVLSIYHLKQQNNDTDLLELSHVCRIWRDALWKFPDFWAKVDIHLGKRNPDEKAAYWIKCAGQKPLSIHIRSHFPHLALPAASLCLPSSILVRLSLVLCGCIDRWESFTIESTFKEVERLLPLCAGCVPRLRHFSLDCRWTRDDVRRLLVPFLPPVEPPSDSFQLSISVYSCIPRFTMFGTGITYLSVNFSVDIDSDPNSFHMNDLLGLFHSCPNLIEFDFSALGAERGDGPTSREIIILRRLTSLRISWIWNIADVLDFLQLPSLELLILYEVDWSHASKVALWSVFRSSHLLSTVMIGQDGDDYYFERDPGPFTETPLILHSVTTLHTQGRLLPPLLDLLTLPNLTELNLSGAPFVTVHRIISSSTKLCDLSLHYLEKVPESDTDPFPILIPVSIPVPALAPILLPSLLSLEISGMPAFIDSIHAPHLHTLKLESRPYGDSARTVGSEDFLCAAIERSAAALRTLHLSGLDAGDKDVQWCLERLSELKELSVSSCAISDSTLAALASPSPPPSMRDRTNQDGNTGWLLPHLEKFVFDRNDGITPTGAIEFLAARTGNVSPVPKIGVGLSGEFGFENIRLSQEDATSILSYGRFLSAHHTFAFSDDGDDV</sequence>
<dbReference type="PANTHER" id="PTHR13318">
    <property type="entry name" value="PARTNER OF PAIRED, ISOFORM B-RELATED"/>
    <property type="match status" value="1"/>
</dbReference>
<proteinExistence type="predicted"/>
<organism evidence="1 2">
    <name type="scientific">Botryobasidium botryosum (strain FD-172 SS1)</name>
    <dbReference type="NCBI Taxonomy" id="930990"/>
    <lineage>
        <taxon>Eukaryota</taxon>
        <taxon>Fungi</taxon>
        <taxon>Dikarya</taxon>
        <taxon>Basidiomycota</taxon>
        <taxon>Agaricomycotina</taxon>
        <taxon>Agaricomycetes</taxon>
        <taxon>Cantharellales</taxon>
        <taxon>Botryobasidiaceae</taxon>
        <taxon>Botryobasidium</taxon>
    </lineage>
</organism>
<dbReference type="EMBL" id="KL198133">
    <property type="protein sequence ID" value="KDQ06514.1"/>
    <property type="molecule type" value="Genomic_DNA"/>
</dbReference>
<dbReference type="STRING" id="930990.A0A067LTT9"/>
<evidence type="ECO:0000313" key="2">
    <source>
        <dbReference type="Proteomes" id="UP000027195"/>
    </source>
</evidence>
<dbReference type="GO" id="GO:0031146">
    <property type="term" value="P:SCF-dependent proteasomal ubiquitin-dependent protein catabolic process"/>
    <property type="evidence" value="ECO:0007669"/>
    <property type="project" value="TreeGrafter"/>
</dbReference>
<dbReference type="Gene3D" id="3.80.10.10">
    <property type="entry name" value="Ribonuclease Inhibitor"/>
    <property type="match status" value="2"/>
</dbReference>
<dbReference type="InParanoid" id="A0A067LTT9"/>
<dbReference type="SUPFAM" id="SSF52047">
    <property type="entry name" value="RNI-like"/>
    <property type="match status" value="1"/>
</dbReference>
<dbReference type="AlphaFoldDB" id="A0A067LTT9"/>
<accession>A0A067LTT9</accession>
<dbReference type="OrthoDB" id="2886770at2759"/>
<reference evidence="2" key="1">
    <citation type="journal article" date="2014" name="Proc. Natl. Acad. Sci. U.S.A.">
        <title>Extensive sampling of basidiomycete genomes demonstrates inadequacy of the white-rot/brown-rot paradigm for wood decay fungi.</title>
        <authorList>
            <person name="Riley R."/>
            <person name="Salamov A.A."/>
            <person name="Brown D.W."/>
            <person name="Nagy L.G."/>
            <person name="Floudas D."/>
            <person name="Held B.W."/>
            <person name="Levasseur A."/>
            <person name="Lombard V."/>
            <person name="Morin E."/>
            <person name="Otillar R."/>
            <person name="Lindquist E.A."/>
            <person name="Sun H."/>
            <person name="LaButti K.M."/>
            <person name="Schmutz J."/>
            <person name="Jabbour D."/>
            <person name="Luo H."/>
            <person name="Baker S.E."/>
            <person name="Pisabarro A.G."/>
            <person name="Walton J.D."/>
            <person name="Blanchette R.A."/>
            <person name="Henrissat B."/>
            <person name="Martin F."/>
            <person name="Cullen D."/>
            <person name="Hibbett D.S."/>
            <person name="Grigoriev I.V."/>
        </authorList>
    </citation>
    <scope>NUCLEOTIDE SEQUENCE [LARGE SCALE GENOMIC DNA]</scope>
    <source>
        <strain evidence="2">FD-172 SS1</strain>
    </source>
</reference>
<protein>
    <submittedName>
        <fullName evidence="1">Uncharacterized protein</fullName>
    </submittedName>
</protein>
<dbReference type="PANTHER" id="PTHR13318:SF190">
    <property type="entry name" value="PARTNER OF PAIRED, ISOFORM B"/>
    <property type="match status" value="1"/>
</dbReference>